<dbReference type="AlphaFoldDB" id="A0A6L9SGJ7"/>
<dbReference type="EMBL" id="JAAGOA010000033">
    <property type="protein sequence ID" value="NEE04396.1"/>
    <property type="molecule type" value="Genomic_DNA"/>
</dbReference>
<dbReference type="Gene3D" id="3.20.20.80">
    <property type="entry name" value="Glycosidases"/>
    <property type="match status" value="1"/>
</dbReference>
<evidence type="ECO:0000313" key="1">
    <source>
        <dbReference type="EMBL" id="NEE04396.1"/>
    </source>
</evidence>
<dbReference type="InterPro" id="IPR006311">
    <property type="entry name" value="TAT_signal"/>
</dbReference>
<dbReference type="SUPFAM" id="SSF51445">
    <property type="entry name" value="(Trans)glycosidases"/>
    <property type="match status" value="1"/>
</dbReference>
<reference evidence="1 2" key="1">
    <citation type="submission" date="2020-02" db="EMBL/GenBank/DDBJ databases">
        <authorList>
            <person name="Li X.-J."/>
            <person name="Han X.-M."/>
        </authorList>
    </citation>
    <scope>NUCLEOTIDE SEQUENCE [LARGE SCALE GENOMIC DNA]</scope>
    <source>
        <strain evidence="1 2">CCTCC AB 2017055</strain>
    </source>
</reference>
<dbReference type="InterPro" id="IPR017853">
    <property type="entry name" value="GH"/>
</dbReference>
<organism evidence="1 2">
    <name type="scientific">Phytoactinopolyspora halotolerans</name>
    <dbReference type="NCBI Taxonomy" id="1981512"/>
    <lineage>
        <taxon>Bacteria</taxon>
        <taxon>Bacillati</taxon>
        <taxon>Actinomycetota</taxon>
        <taxon>Actinomycetes</taxon>
        <taxon>Jiangellales</taxon>
        <taxon>Jiangellaceae</taxon>
        <taxon>Phytoactinopolyspora</taxon>
    </lineage>
</organism>
<keyword evidence="2" id="KW-1185">Reference proteome</keyword>
<accession>A0A6L9SGJ7</accession>
<name>A0A6L9SGJ7_9ACTN</name>
<gene>
    <name evidence="1" type="ORF">G1H10_29925</name>
</gene>
<evidence type="ECO:0008006" key="3">
    <source>
        <dbReference type="Google" id="ProtNLM"/>
    </source>
</evidence>
<dbReference type="PROSITE" id="PS51318">
    <property type="entry name" value="TAT"/>
    <property type="match status" value="1"/>
</dbReference>
<evidence type="ECO:0000313" key="2">
    <source>
        <dbReference type="Proteomes" id="UP000475214"/>
    </source>
</evidence>
<proteinExistence type="predicted"/>
<protein>
    <recommendedName>
        <fullName evidence="3">GH26 domain-containing protein</fullName>
    </recommendedName>
</protein>
<comment type="caution">
    <text evidence="1">The sequence shown here is derived from an EMBL/GenBank/DDBJ whole genome shotgun (WGS) entry which is preliminary data.</text>
</comment>
<sequence length="305" mass="34096">MARELTRRTAIVSMLGAAGAVATAPHLRGGIAAHATTLPPYVGCAAGRAGAYDPQEEWDKAQRDLGGGKLTYRRAFDSTIPSPGGEAWRDADAPAHFYSVKPPGNDIQGFIDGRYDDRLRALVRDLPNGTKFTMYHEPEDNMSGQTFYQMFRRLYDVVNDERPRYVQVWYVAMAYQWQTNSKGNVGTNDGWIDAARLADGVGIDVYAPDWDFTAIEDDGGYQRWRNLIAEPSGRPWGVIERGISGHAGESARRDMLSQDWEFAKANESKFFLYWQSDRGGDWLLLGPAEQAYHRTMADEGRQIGT</sequence>
<dbReference type="RefSeq" id="WP_163744888.1">
    <property type="nucleotide sequence ID" value="NZ_JAAGOA010000033.1"/>
</dbReference>
<dbReference type="Proteomes" id="UP000475214">
    <property type="component" value="Unassembled WGS sequence"/>
</dbReference>